<feature type="transmembrane region" description="Helical" evidence="8">
    <location>
        <begin position="593"/>
        <end position="614"/>
    </location>
</feature>
<dbReference type="RefSeq" id="WP_188610025.1">
    <property type="nucleotide sequence ID" value="NZ_BMGG01000005.1"/>
</dbReference>
<keyword evidence="4 7" id="KW-0812">Transmembrane</keyword>
<evidence type="ECO:0000256" key="2">
    <source>
        <dbReference type="ARBA" id="ARBA00005346"/>
    </source>
</evidence>
<evidence type="ECO:0000256" key="3">
    <source>
        <dbReference type="ARBA" id="ARBA00022475"/>
    </source>
</evidence>
<feature type="transmembrane region" description="Helical" evidence="8">
    <location>
        <begin position="666"/>
        <end position="688"/>
    </location>
</feature>
<feature type="transmembrane region" description="Helical" evidence="8">
    <location>
        <begin position="541"/>
        <end position="557"/>
    </location>
</feature>
<dbReference type="PANTHER" id="PTHR42703">
    <property type="entry name" value="NADH DEHYDROGENASE"/>
    <property type="match status" value="1"/>
</dbReference>
<dbReference type="InterPro" id="IPR001750">
    <property type="entry name" value="ND/Mrp_TM"/>
</dbReference>
<feature type="transmembrane region" description="Helical" evidence="8">
    <location>
        <begin position="563"/>
        <end position="581"/>
    </location>
</feature>
<feature type="transmembrane region" description="Helical" evidence="8">
    <location>
        <begin position="724"/>
        <end position="747"/>
    </location>
</feature>
<feature type="transmembrane region" description="Helical" evidence="8">
    <location>
        <begin position="403"/>
        <end position="423"/>
    </location>
</feature>
<protein>
    <recommendedName>
        <fullName evidence="9">NADH:quinone oxidoreductase/Mrp antiporter transmembrane domain-containing protein</fullName>
    </recommendedName>
</protein>
<evidence type="ECO:0000256" key="4">
    <source>
        <dbReference type="ARBA" id="ARBA00022692"/>
    </source>
</evidence>
<feature type="transmembrane region" description="Helical" evidence="8">
    <location>
        <begin position="6"/>
        <end position="26"/>
    </location>
</feature>
<dbReference type="InterPro" id="IPR050586">
    <property type="entry name" value="CPA3_Na-H_Antiporter_D"/>
</dbReference>
<feature type="transmembrane region" description="Helical" evidence="8">
    <location>
        <begin position="295"/>
        <end position="315"/>
    </location>
</feature>
<evidence type="ECO:0000259" key="9">
    <source>
        <dbReference type="Pfam" id="PF00361"/>
    </source>
</evidence>
<feature type="transmembrane region" description="Helical" evidence="8">
    <location>
        <begin position="79"/>
        <end position="102"/>
    </location>
</feature>
<comment type="similarity">
    <text evidence="2">Belongs to the CPA3 antiporters (TC 2.A.63) subunit D family.</text>
</comment>
<evidence type="ECO:0000256" key="7">
    <source>
        <dbReference type="RuleBase" id="RU000320"/>
    </source>
</evidence>
<dbReference type="AlphaFoldDB" id="A0A916XG71"/>
<feature type="transmembrane region" description="Helical" evidence="8">
    <location>
        <begin position="490"/>
        <end position="508"/>
    </location>
</feature>
<feature type="transmembrane region" description="Helical" evidence="8">
    <location>
        <begin position="164"/>
        <end position="185"/>
    </location>
</feature>
<keyword evidence="11" id="KW-1185">Reference proteome</keyword>
<feature type="domain" description="NADH:quinone oxidoreductase/Mrp antiporter transmembrane" evidence="9">
    <location>
        <begin position="129"/>
        <end position="410"/>
    </location>
</feature>
<reference evidence="10" key="2">
    <citation type="submission" date="2020-09" db="EMBL/GenBank/DDBJ databases">
        <authorList>
            <person name="Sun Q."/>
            <person name="Zhou Y."/>
        </authorList>
    </citation>
    <scope>NUCLEOTIDE SEQUENCE</scope>
    <source>
        <strain evidence="10">CGMCC 1.12919</strain>
    </source>
</reference>
<organism evidence="10 11">
    <name type="scientific">Chelatococcus reniformis</name>
    <dbReference type="NCBI Taxonomy" id="1494448"/>
    <lineage>
        <taxon>Bacteria</taxon>
        <taxon>Pseudomonadati</taxon>
        <taxon>Pseudomonadota</taxon>
        <taxon>Alphaproteobacteria</taxon>
        <taxon>Hyphomicrobiales</taxon>
        <taxon>Chelatococcaceae</taxon>
        <taxon>Chelatococcus</taxon>
    </lineage>
</organism>
<feature type="transmembrane region" description="Helical" evidence="8">
    <location>
        <begin position="38"/>
        <end position="59"/>
    </location>
</feature>
<evidence type="ECO:0000256" key="5">
    <source>
        <dbReference type="ARBA" id="ARBA00022989"/>
    </source>
</evidence>
<feature type="transmembrane region" description="Helical" evidence="8">
    <location>
        <begin position="466"/>
        <end position="483"/>
    </location>
</feature>
<keyword evidence="5 8" id="KW-1133">Transmembrane helix</keyword>
<feature type="transmembrane region" description="Helical" evidence="8">
    <location>
        <begin position="205"/>
        <end position="221"/>
    </location>
</feature>
<feature type="transmembrane region" description="Helical" evidence="8">
    <location>
        <begin position="787"/>
        <end position="809"/>
    </location>
</feature>
<keyword evidence="3" id="KW-1003">Cell membrane</keyword>
<feature type="transmembrane region" description="Helical" evidence="8">
    <location>
        <begin position="109"/>
        <end position="128"/>
    </location>
</feature>
<sequence length="1033" mass="109255">MVASLFHPLNIFLLGLGGGFVIPLLYRLGKAWLHAGFWLALAGIVAVSGVSLFDVYRSGTPIEVLTAGFAPPLSINLRFGLWEGFFAVPVGLVAMLGALHLWDRLKGNYGALLLYLILVMGIDGMVMTRDLFNLFVFLEIVSIATYGLLALDRTPAAIAAAFKFIMATVIASTFLLLGTVLLYYVTGTLNIDTLIAERQQITGPIGATALLMVLGCLIIELKPFPANGWGLDVYETAPSGVASLVSVGVSAGVFFALVKLLPLFEAQLGLIAICGGITFLFSNLIGCTQTKVQRLLGYSSISQMGLMLLALALLTEIGASASIPLVVGGLFINHLLAKAGLFWLAGVLRQDDVEAHASLGGRPLLLGLLALFMVAIAGLPPFPGFWAKWELVMQLTGMGRLPWVALILAGSLLEAAYMFNWFVRALRPSDERAGEGPDLIALLPVYGVALLLVGAGYLAARMSGAGQAWLFAPLLVGLALYTLDRLPGRVEGVLTLVAVALAGGWLAWSAEGIAWLFAALLLAGSLVIAAAGLYRRDRRPGYYPMLAILLISIPALLRSSTSLEFFFSWEIITLASCFLIAKGRGAGPHVLTFLLFSLVSAFFLLAGFAGIAALSGTTSLSALVTSGPDATVAFVLLAVGFLIKAGAIGVHVWLPGAYAEADDDFTAMLSAVVSKVAMFGLLIGTYLATRSEVSIEMAHGMAWVGMLTTIAGALLALRQSDFKLLLAFSSMSQLGYIVTAIALMSHLGWVTALYLVANHMMVKGILFLAVAGIIWRTGTRDFAGTGGLARAMPVSFVLVAFAILSMSGLPPLMGFGGKWLLLSAMAEKGWTWLALAGLVATFLGFLYMIRLVAGLFLGVPPAGQARAREVPPTLIAPQLLLAAGILVLSLYPKLLMDPVSAAIDPQFAATLVWEGKSLYTIYGYWNPTPVMIAAVAAAAVLGIAAWLVYRGGAGRRTGSLSRFYGYYRSVLERSLPPVATGFWNGVTGATLAAAATVRLLYTGNGQTYALYVLVYFLALYAASLGPAGFWVGS</sequence>
<feature type="transmembrane region" description="Helical" evidence="8">
    <location>
        <begin position="1008"/>
        <end position="1031"/>
    </location>
</feature>
<feature type="domain" description="NADH:quinone oxidoreductase/Mrp antiporter transmembrane" evidence="9">
    <location>
        <begin position="563"/>
        <end position="843"/>
    </location>
</feature>
<reference evidence="10" key="1">
    <citation type="journal article" date="2014" name="Int. J. Syst. Evol. Microbiol.">
        <title>Complete genome sequence of Corynebacterium casei LMG S-19264T (=DSM 44701T), isolated from a smear-ripened cheese.</title>
        <authorList>
            <consortium name="US DOE Joint Genome Institute (JGI-PGF)"/>
            <person name="Walter F."/>
            <person name="Albersmeier A."/>
            <person name="Kalinowski J."/>
            <person name="Ruckert C."/>
        </authorList>
    </citation>
    <scope>NUCLEOTIDE SEQUENCE</scope>
    <source>
        <strain evidence="10">CGMCC 1.12919</strain>
    </source>
</reference>
<evidence type="ECO:0000256" key="6">
    <source>
        <dbReference type="ARBA" id="ARBA00023136"/>
    </source>
</evidence>
<feature type="transmembrane region" description="Helical" evidence="8">
    <location>
        <begin position="870"/>
        <end position="891"/>
    </location>
</feature>
<feature type="transmembrane region" description="Helical" evidence="8">
    <location>
        <begin position="753"/>
        <end position="775"/>
    </location>
</feature>
<dbReference type="PANTHER" id="PTHR42703:SF1">
    <property type="entry name" value="NA(+)_H(+) ANTIPORTER SUBUNIT D1"/>
    <property type="match status" value="1"/>
</dbReference>
<gene>
    <name evidence="10" type="ORF">GCM10010994_30410</name>
</gene>
<feature type="transmembrane region" description="Helical" evidence="8">
    <location>
        <begin position="268"/>
        <end position="288"/>
    </location>
</feature>
<proteinExistence type="inferred from homology"/>
<keyword evidence="6 8" id="KW-0472">Membrane</keyword>
<dbReference type="GO" id="GO:0005886">
    <property type="term" value="C:plasma membrane"/>
    <property type="evidence" value="ECO:0007669"/>
    <property type="project" value="UniProtKB-SubCell"/>
</dbReference>
<name>A0A916XG71_9HYPH</name>
<feature type="transmembrane region" description="Helical" evidence="8">
    <location>
        <begin position="634"/>
        <end position="654"/>
    </location>
</feature>
<comment type="subcellular location">
    <subcellularLocation>
        <location evidence="1">Cell membrane</location>
        <topology evidence="1">Multi-pass membrane protein</topology>
    </subcellularLocation>
    <subcellularLocation>
        <location evidence="7">Membrane</location>
        <topology evidence="7">Multi-pass membrane protein</topology>
    </subcellularLocation>
</comment>
<dbReference type="Proteomes" id="UP000637002">
    <property type="component" value="Unassembled WGS sequence"/>
</dbReference>
<evidence type="ECO:0000313" key="10">
    <source>
        <dbReference type="EMBL" id="GGC69768.1"/>
    </source>
</evidence>
<feature type="transmembrane region" description="Helical" evidence="8">
    <location>
        <begin position="829"/>
        <end position="849"/>
    </location>
</feature>
<feature type="transmembrane region" description="Helical" evidence="8">
    <location>
        <begin position="439"/>
        <end position="460"/>
    </location>
</feature>
<feature type="transmembrane region" description="Helical" evidence="8">
    <location>
        <begin position="241"/>
        <end position="262"/>
    </location>
</feature>
<accession>A0A916XG71</accession>
<feature type="transmembrane region" description="Helical" evidence="8">
    <location>
        <begin position="364"/>
        <end position="383"/>
    </location>
</feature>
<feature type="transmembrane region" description="Helical" evidence="8">
    <location>
        <begin position="321"/>
        <end position="344"/>
    </location>
</feature>
<dbReference type="PRINTS" id="PR01437">
    <property type="entry name" value="NUOXDRDTASE4"/>
</dbReference>
<dbReference type="Pfam" id="PF00361">
    <property type="entry name" value="Proton_antipo_M"/>
    <property type="match status" value="2"/>
</dbReference>
<comment type="caution">
    <text evidence="10">The sequence shown here is derived from an EMBL/GenBank/DDBJ whole genome shotgun (WGS) entry which is preliminary data.</text>
</comment>
<dbReference type="GO" id="GO:0042773">
    <property type="term" value="P:ATP synthesis coupled electron transport"/>
    <property type="evidence" value="ECO:0007669"/>
    <property type="project" value="InterPro"/>
</dbReference>
<feature type="transmembrane region" description="Helical" evidence="8">
    <location>
        <begin position="514"/>
        <end position="534"/>
    </location>
</feature>
<feature type="transmembrane region" description="Helical" evidence="8">
    <location>
        <begin position="134"/>
        <end position="152"/>
    </location>
</feature>
<evidence type="ECO:0000313" key="11">
    <source>
        <dbReference type="Proteomes" id="UP000637002"/>
    </source>
</evidence>
<feature type="transmembrane region" description="Helical" evidence="8">
    <location>
        <begin position="930"/>
        <end position="949"/>
    </location>
</feature>
<feature type="transmembrane region" description="Helical" evidence="8">
    <location>
        <begin position="700"/>
        <end position="717"/>
    </location>
</feature>
<evidence type="ECO:0000256" key="1">
    <source>
        <dbReference type="ARBA" id="ARBA00004651"/>
    </source>
</evidence>
<dbReference type="GO" id="GO:0008137">
    <property type="term" value="F:NADH dehydrogenase (ubiquinone) activity"/>
    <property type="evidence" value="ECO:0007669"/>
    <property type="project" value="InterPro"/>
</dbReference>
<dbReference type="EMBL" id="BMGG01000005">
    <property type="protein sequence ID" value="GGC69768.1"/>
    <property type="molecule type" value="Genomic_DNA"/>
</dbReference>
<dbReference type="InterPro" id="IPR003918">
    <property type="entry name" value="NADH_UbQ_OxRdtase"/>
</dbReference>
<evidence type="ECO:0000256" key="8">
    <source>
        <dbReference type="SAM" id="Phobius"/>
    </source>
</evidence>